<keyword evidence="3" id="KW-0614">Plasmid</keyword>
<dbReference type="PATRIC" id="fig|270351.10.peg.5969"/>
<dbReference type="RefSeq" id="WP_060850115.1">
    <property type="nucleotide sequence ID" value="NZ_AP014705.1"/>
</dbReference>
<dbReference type="Pfam" id="PF04069">
    <property type="entry name" value="OpuAC"/>
    <property type="match status" value="1"/>
</dbReference>
<dbReference type="Gene3D" id="3.40.190.10">
    <property type="entry name" value="Periplasmic binding protein-like II"/>
    <property type="match status" value="1"/>
</dbReference>
<accession>A0A0C6FP90</accession>
<evidence type="ECO:0000259" key="2">
    <source>
        <dbReference type="Pfam" id="PF04069"/>
    </source>
</evidence>
<sequence length="313" mass="34318">MRNILARALLGASLLATPAAAADPASCKAVRFSDVGWTDITATTALASRMLSGMGYAPKTQILSVPVTYASLGAKNIDVFLGNWMPTMEADRKPYLDKKEVEVIGPNLTGAKYTFAVPEYLYDQGLKSFDDIHKFKRQLKGKIYGIEPGNDGNRTILGIIKDNKYDLGSFDLVESSEQGMLAQVERAVQRKEPILFLGWEPHPMNTKFKMRYLSGGDDTFGPNYGGAEIFTNLRTGFAEQCPNLGRFFKNLTFDLPTENLVMGSILFDGLPAEKAAETWLKANPGAWSRWLDGVETLDGKPALPAVRASLGLH</sequence>
<feature type="signal peptide" evidence="1">
    <location>
        <begin position="1"/>
        <end position="21"/>
    </location>
</feature>
<reference evidence="3 4" key="1">
    <citation type="journal article" date="2015" name="Genome Announc.">
        <title>Complete Genome Sequence of Methylobacterium aquaticum Strain 22A, Isolated from Racomitrium japonicum Moss.</title>
        <authorList>
            <person name="Tani A."/>
            <person name="Ogura Y."/>
            <person name="Hayashi T."/>
            <person name="Kimbara K."/>
        </authorList>
    </citation>
    <scope>NUCLEOTIDE SEQUENCE [LARGE SCALE GENOMIC DNA]</scope>
    <source>
        <strain evidence="3 4">MA-22A</strain>
        <plasmid evidence="4">Plasmid pMaq22A_1p DNA</plasmid>
    </source>
</reference>
<dbReference type="Proteomes" id="UP000061432">
    <property type="component" value="Plasmid pMaq22A_1p"/>
</dbReference>
<feature type="chain" id="PRO_5002189466" evidence="1">
    <location>
        <begin position="22"/>
        <end position="313"/>
    </location>
</feature>
<dbReference type="InterPro" id="IPR017783">
    <property type="entry name" value="ABC_choline_sub-bd"/>
</dbReference>
<gene>
    <name evidence="3" type="primary">proX</name>
    <name evidence="3" type="ORF">Maq22A_1p33265</name>
</gene>
<dbReference type="GO" id="GO:0033265">
    <property type="term" value="F:choline binding"/>
    <property type="evidence" value="ECO:0007669"/>
    <property type="project" value="InterPro"/>
</dbReference>
<dbReference type="AlphaFoldDB" id="A0A0C6FP90"/>
<dbReference type="KEGG" id="maqu:Maq22A_1p33265"/>
<dbReference type="GO" id="GO:0042597">
    <property type="term" value="C:periplasmic space"/>
    <property type="evidence" value="ECO:0007669"/>
    <property type="project" value="InterPro"/>
</dbReference>
<dbReference type="GO" id="GO:0015871">
    <property type="term" value="P:choline transport"/>
    <property type="evidence" value="ECO:0007669"/>
    <property type="project" value="InterPro"/>
</dbReference>
<dbReference type="OrthoDB" id="9787902at2"/>
<dbReference type="GO" id="GO:0043190">
    <property type="term" value="C:ATP-binding cassette (ABC) transporter complex"/>
    <property type="evidence" value="ECO:0007669"/>
    <property type="project" value="InterPro"/>
</dbReference>
<dbReference type="CDD" id="cd13640">
    <property type="entry name" value="PBP2_ChoX"/>
    <property type="match status" value="1"/>
</dbReference>
<protein>
    <submittedName>
        <fullName evidence="3">Glycine/betaine ABC transporter substrate-binding protein</fullName>
    </submittedName>
</protein>
<geneLocation type="plasmid" evidence="4">
    <name>pMaq22A_1p DNA</name>
</geneLocation>
<dbReference type="NCBIfam" id="TIGR03414">
    <property type="entry name" value="ABC_choline_bnd"/>
    <property type="match status" value="1"/>
</dbReference>
<dbReference type="EMBL" id="AP014705">
    <property type="protein sequence ID" value="BAQ48947.1"/>
    <property type="molecule type" value="Genomic_DNA"/>
</dbReference>
<evidence type="ECO:0000313" key="3">
    <source>
        <dbReference type="EMBL" id="BAQ48947.1"/>
    </source>
</evidence>
<organism evidence="3 4">
    <name type="scientific">Methylobacterium aquaticum</name>
    <dbReference type="NCBI Taxonomy" id="270351"/>
    <lineage>
        <taxon>Bacteria</taxon>
        <taxon>Pseudomonadati</taxon>
        <taxon>Pseudomonadota</taxon>
        <taxon>Alphaproteobacteria</taxon>
        <taxon>Hyphomicrobiales</taxon>
        <taxon>Methylobacteriaceae</taxon>
        <taxon>Methylobacterium</taxon>
    </lineage>
</organism>
<dbReference type="GO" id="GO:0022857">
    <property type="term" value="F:transmembrane transporter activity"/>
    <property type="evidence" value="ECO:0007669"/>
    <property type="project" value="InterPro"/>
</dbReference>
<name>A0A0C6FP90_9HYPH</name>
<dbReference type="Gene3D" id="3.40.190.100">
    <property type="entry name" value="Glycine betaine-binding periplasmic protein, domain 2"/>
    <property type="match status" value="1"/>
</dbReference>
<dbReference type="SUPFAM" id="SSF53850">
    <property type="entry name" value="Periplasmic binding protein-like II"/>
    <property type="match status" value="1"/>
</dbReference>
<evidence type="ECO:0000256" key="1">
    <source>
        <dbReference type="SAM" id="SignalP"/>
    </source>
</evidence>
<proteinExistence type="predicted"/>
<keyword evidence="1" id="KW-0732">Signal</keyword>
<evidence type="ECO:0000313" key="4">
    <source>
        <dbReference type="Proteomes" id="UP000061432"/>
    </source>
</evidence>
<reference evidence="4" key="2">
    <citation type="submission" date="2015-01" db="EMBL/GenBank/DDBJ databases">
        <title>Complete genome sequence of Methylobacterium aquaticum strain 22A.</title>
        <authorList>
            <person name="Tani A."/>
            <person name="Ogura Y."/>
            <person name="Hayashi T."/>
        </authorList>
    </citation>
    <scope>NUCLEOTIDE SEQUENCE [LARGE SCALE GENOMIC DNA]</scope>
    <source>
        <strain evidence="4">MA-22A</strain>
        <plasmid evidence="4">Plasmid pMaq22A_1p DNA</plasmid>
    </source>
</reference>
<feature type="domain" description="ABC-type glycine betaine transport system substrate-binding" evidence="2">
    <location>
        <begin position="29"/>
        <end position="281"/>
    </location>
</feature>
<dbReference type="InterPro" id="IPR007210">
    <property type="entry name" value="ABC_Gly_betaine_transp_sub-bd"/>
</dbReference>